<dbReference type="PANTHER" id="PTHR43450:SF1">
    <property type="entry name" value="ASPARTATE--TRNA LIGASE, CYTOPLASMIC"/>
    <property type="match status" value="1"/>
</dbReference>
<dbReference type="PRINTS" id="PR01042">
    <property type="entry name" value="TRNASYNTHASP"/>
</dbReference>
<dbReference type="GO" id="GO:0005829">
    <property type="term" value="C:cytosol"/>
    <property type="evidence" value="ECO:0007669"/>
    <property type="project" value="TreeGrafter"/>
</dbReference>
<reference evidence="19" key="1">
    <citation type="submission" date="2021-11" db="EMBL/GenBank/DDBJ databases">
        <authorList>
            <person name="Schell T."/>
        </authorList>
    </citation>
    <scope>NUCLEOTIDE SEQUENCE</scope>
    <source>
        <strain evidence="19">M5</strain>
    </source>
</reference>
<keyword evidence="8" id="KW-0436">Ligase</keyword>
<evidence type="ECO:0000256" key="3">
    <source>
        <dbReference type="ARBA" id="ARBA00005312"/>
    </source>
</evidence>
<dbReference type="GO" id="GO:0005524">
    <property type="term" value="F:ATP binding"/>
    <property type="evidence" value="ECO:0007669"/>
    <property type="project" value="UniProtKB-KW"/>
</dbReference>
<keyword evidence="20" id="KW-1185">Reference proteome</keyword>
<dbReference type="InterPro" id="IPR006195">
    <property type="entry name" value="aa-tRNA-synth_II"/>
</dbReference>
<dbReference type="NCBIfam" id="NF003483">
    <property type="entry name" value="PRK05159.1"/>
    <property type="match status" value="1"/>
</dbReference>
<dbReference type="SUPFAM" id="SSF50249">
    <property type="entry name" value="Nucleic acid-binding proteins"/>
    <property type="match status" value="1"/>
</dbReference>
<dbReference type="PANTHER" id="PTHR43450">
    <property type="entry name" value="ASPARTYL-TRNA SYNTHETASE"/>
    <property type="match status" value="1"/>
</dbReference>
<comment type="caution">
    <text evidence="19">The sequence shown here is derived from an EMBL/GenBank/DDBJ whole genome shotgun (WGS) entry which is preliminary data.</text>
</comment>
<dbReference type="InterPro" id="IPR012340">
    <property type="entry name" value="NA-bd_OB-fold"/>
</dbReference>
<dbReference type="FunFam" id="3.30.930.10:FF:000013">
    <property type="entry name" value="Aspartate--tRNA ligase, cytoplasmic"/>
    <property type="match status" value="1"/>
</dbReference>
<evidence type="ECO:0000259" key="18">
    <source>
        <dbReference type="PROSITE" id="PS50862"/>
    </source>
</evidence>
<evidence type="ECO:0000313" key="19">
    <source>
        <dbReference type="EMBL" id="CAH0112328.1"/>
    </source>
</evidence>
<dbReference type="HAMAP" id="MF_02075">
    <property type="entry name" value="Asp_tRNA_synth_type2"/>
    <property type="match status" value="1"/>
</dbReference>
<evidence type="ECO:0000256" key="7">
    <source>
        <dbReference type="ARBA" id="ARBA00022553"/>
    </source>
</evidence>
<organism evidence="19 20">
    <name type="scientific">Daphnia galeata</name>
    <dbReference type="NCBI Taxonomy" id="27404"/>
    <lineage>
        <taxon>Eukaryota</taxon>
        <taxon>Metazoa</taxon>
        <taxon>Ecdysozoa</taxon>
        <taxon>Arthropoda</taxon>
        <taxon>Crustacea</taxon>
        <taxon>Branchiopoda</taxon>
        <taxon>Diplostraca</taxon>
        <taxon>Cladocera</taxon>
        <taxon>Anomopoda</taxon>
        <taxon>Daphniidae</taxon>
        <taxon>Daphnia</taxon>
    </lineage>
</organism>
<dbReference type="InterPro" id="IPR045864">
    <property type="entry name" value="aa-tRNA-synth_II/BPL/LPL"/>
</dbReference>
<dbReference type="Pfam" id="PF00152">
    <property type="entry name" value="tRNA-synt_2"/>
    <property type="match status" value="1"/>
</dbReference>
<dbReference type="PROSITE" id="PS50862">
    <property type="entry name" value="AA_TRNA_LIGASE_II"/>
    <property type="match status" value="1"/>
</dbReference>
<evidence type="ECO:0000256" key="10">
    <source>
        <dbReference type="ARBA" id="ARBA00022840"/>
    </source>
</evidence>
<evidence type="ECO:0000256" key="12">
    <source>
        <dbReference type="ARBA" id="ARBA00022990"/>
    </source>
</evidence>
<dbReference type="SUPFAM" id="SSF55681">
    <property type="entry name" value="Class II aaRS and biotin synthetases"/>
    <property type="match status" value="1"/>
</dbReference>
<dbReference type="AlphaFoldDB" id="A0A8J2S2Z5"/>
<evidence type="ECO:0000313" key="20">
    <source>
        <dbReference type="Proteomes" id="UP000789390"/>
    </source>
</evidence>
<dbReference type="InterPro" id="IPR002312">
    <property type="entry name" value="Asp/Asn-tRNA-synth_IIb"/>
</dbReference>
<evidence type="ECO:0000256" key="8">
    <source>
        <dbReference type="ARBA" id="ARBA00022598"/>
    </source>
</evidence>
<dbReference type="CDD" id="cd00776">
    <property type="entry name" value="AsxRS_core"/>
    <property type="match status" value="1"/>
</dbReference>
<evidence type="ECO:0000256" key="5">
    <source>
        <dbReference type="ARBA" id="ARBA00018853"/>
    </source>
</evidence>
<dbReference type="GO" id="GO:0017101">
    <property type="term" value="C:aminoacyl-tRNA synthetase multienzyme complex"/>
    <property type="evidence" value="ECO:0007669"/>
    <property type="project" value="TreeGrafter"/>
</dbReference>
<dbReference type="Proteomes" id="UP000789390">
    <property type="component" value="Unassembled WGS sequence"/>
</dbReference>
<dbReference type="InterPro" id="IPR004523">
    <property type="entry name" value="Asp-tRNA_synthase_2"/>
</dbReference>
<comment type="catalytic activity">
    <reaction evidence="16">
        <text>tRNA(Asp) + L-aspartate + ATP = L-aspartyl-tRNA(Asp) + AMP + diphosphate</text>
        <dbReference type="Rhea" id="RHEA:19649"/>
        <dbReference type="Rhea" id="RHEA-COMP:9660"/>
        <dbReference type="Rhea" id="RHEA-COMP:9678"/>
        <dbReference type="ChEBI" id="CHEBI:29991"/>
        <dbReference type="ChEBI" id="CHEBI:30616"/>
        <dbReference type="ChEBI" id="CHEBI:33019"/>
        <dbReference type="ChEBI" id="CHEBI:78442"/>
        <dbReference type="ChEBI" id="CHEBI:78516"/>
        <dbReference type="ChEBI" id="CHEBI:456215"/>
        <dbReference type="EC" id="6.1.1.12"/>
    </reaction>
</comment>
<evidence type="ECO:0000256" key="11">
    <source>
        <dbReference type="ARBA" id="ARBA00022917"/>
    </source>
</evidence>
<protein>
    <recommendedName>
        <fullName evidence="5">Aspartate--tRNA ligase, cytoplasmic</fullName>
        <ecNumber evidence="4">6.1.1.12</ecNumber>
    </recommendedName>
    <alternativeName>
        <fullName evidence="14">Aspartyl-tRNA synthetase</fullName>
    </alternativeName>
</protein>
<dbReference type="InterPro" id="IPR004364">
    <property type="entry name" value="Aa-tRNA-synt_II"/>
</dbReference>
<keyword evidence="6" id="KW-0963">Cytoplasm</keyword>
<dbReference type="NCBIfam" id="TIGR00458">
    <property type="entry name" value="aspS_nondisc"/>
    <property type="match status" value="1"/>
</dbReference>
<evidence type="ECO:0000256" key="6">
    <source>
        <dbReference type="ARBA" id="ARBA00022490"/>
    </source>
</evidence>
<evidence type="ECO:0000256" key="15">
    <source>
        <dbReference type="ARBA" id="ARBA00047007"/>
    </source>
</evidence>
<gene>
    <name evidence="19" type="ORF">DGAL_LOCUS16043</name>
</gene>
<evidence type="ECO:0000256" key="1">
    <source>
        <dbReference type="ARBA" id="ARBA00003170"/>
    </source>
</evidence>
<keyword evidence="7" id="KW-0597">Phosphoprotein</keyword>
<feature type="domain" description="Aminoacyl-transfer RNA synthetases class-II family profile" evidence="18">
    <location>
        <begin position="223"/>
        <end position="528"/>
    </location>
</feature>
<dbReference type="GO" id="GO:0003723">
    <property type="term" value="F:RNA binding"/>
    <property type="evidence" value="ECO:0007669"/>
    <property type="project" value="TreeGrafter"/>
</dbReference>
<evidence type="ECO:0000256" key="13">
    <source>
        <dbReference type="ARBA" id="ARBA00023146"/>
    </source>
</evidence>
<evidence type="ECO:0000256" key="9">
    <source>
        <dbReference type="ARBA" id="ARBA00022741"/>
    </source>
</evidence>
<dbReference type="CDD" id="cd04320">
    <property type="entry name" value="AspRS_cyto_N"/>
    <property type="match status" value="1"/>
</dbReference>
<keyword evidence="11" id="KW-0648">Protein biosynthesis</keyword>
<proteinExistence type="inferred from homology"/>
<dbReference type="OrthoDB" id="372395at2759"/>
<keyword evidence="12" id="KW-0007">Acetylation</keyword>
<comment type="subunit">
    <text evidence="15">Homodimer. Part of a multisubunit complex that groups tRNA ligases for Arg (RARS1), Asp (DARS1), Gln (QARS1), Ile (IARS1), Leu (LARS1), Lys (KARS1), Met (MARS1) the bifunctional ligase for Glu and Pro (EPRS1) and the auxiliary subunits AIMP1/p43, AIMP2/p38 and EEF1E1/p18.</text>
</comment>
<dbReference type="Gene3D" id="2.40.50.140">
    <property type="entry name" value="Nucleic acid-binding proteins"/>
    <property type="match status" value="1"/>
</dbReference>
<keyword evidence="10" id="KW-0067">ATP-binding</keyword>
<dbReference type="Gene3D" id="3.30.930.10">
    <property type="entry name" value="Bira Bifunctional Protein, Domain 2"/>
    <property type="match status" value="1"/>
</dbReference>
<dbReference type="EMBL" id="CAKKLH010000325">
    <property type="protein sequence ID" value="CAH0112328.1"/>
    <property type="molecule type" value="Genomic_DNA"/>
</dbReference>
<dbReference type="FunFam" id="2.40.50.140:FF:000144">
    <property type="entry name" value="Aspartate--tRNA ligase, cytoplasmic"/>
    <property type="match status" value="1"/>
</dbReference>
<dbReference type="GO" id="GO:0006422">
    <property type="term" value="P:aspartyl-tRNA aminoacylation"/>
    <property type="evidence" value="ECO:0007669"/>
    <property type="project" value="InterPro"/>
</dbReference>
<dbReference type="GO" id="GO:0004815">
    <property type="term" value="F:aspartate-tRNA ligase activity"/>
    <property type="evidence" value="ECO:0007669"/>
    <property type="project" value="UniProtKB-EC"/>
</dbReference>
<evidence type="ECO:0000256" key="4">
    <source>
        <dbReference type="ARBA" id="ARBA00012841"/>
    </source>
</evidence>
<comment type="subcellular location">
    <subcellularLocation>
        <location evidence="2">Cytoplasm</location>
    </subcellularLocation>
</comment>
<dbReference type="Pfam" id="PF01336">
    <property type="entry name" value="tRNA_anti-codon"/>
    <property type="match status" value="1"/>
</dbReference>
<accession>A0A8J2S2Z5</accession>
<evidence type="ECO:0000256" key="2">
    <source>
        <dbReference type="ARBA" id="ARBA00004496"/>
    </source>
</evidence>
<keyword evidence="13" id="KW-0030">Aminoacyl-tRNA synthetase</keyword>
<name>A0A8J2S2Z5_9CRUS</name>
<evidence type="ECO:0000256" key="17">
    <source>
        <dbReference type="SAM" id="MobiDB-lite"/>
    </source>
</evidence>
<dbReference type="InterPro" id="IPR004365">
    <property type="entry name" value="NA-bd_OB_tRNA"/>
</dbReference>
<sequence>MTLDENVSESTGEQGKSKKAAKKEAKEAAKAAKKEERKATVDVVQVEEIDYSAGSYGNAVMNQSQEKLERSVLKVGDLGTSVIDKKIWSRGRLHTSRAKGKQCFFLLRQQQSTVQCLLAVSESTSKAFVKFVAGITKESVIDVEGFVRSVPQKIEGATQQDVELHVTQVWVISAAEPRLPLQIEDASRPEEEKEGELAIRVNQETRLDNRVLDLRTPTNQAIFRIQAAVCRLFREALDQRKFVEIHTPKIISAASEGGANVFTVSYFKGSAYLAQSPQLYKQMAIAADFEKVYTIGAVFRAEDSNTHRHLTEFVGLDLEMAFHSHYHEVLDTIGVVLTEVFRGLQKQCMQEIATVNRQFPSEPFTFLDPPLRLEFPEAVEMLRQAGEQIGDEDDLSTPMEKLLGRLVKAKYDTDFYILDKYPLAVRPFYTMPDPNNKKYSNSYDIFMRGEEIMSGAQRIHDPEYLSERAKHHGIDLSKIKAYIDSFRYGCPPHAGGGIGMERVAMLYLGLDNIRKTSMFPRDPKRITP</sequence>
<comment type="similarity">
    <text evidence="3">Belongs to the class-II aminoacyl-tRNA synthetase family. Type 2 subfamily.</text>
</comment>
<feature type="region of interest" description="Disordered" evidence="17">
    <location>
        <begin position="1"/>
        <end position="39"/>
    </location>
</feature>
<evidence type="ECO:0000256" key="14">
    <source>
        <dbReference type="ARBA" id="ARBA00033155"/>
    </source>
</evidence>
<dbReference type="EC" id="6.1.1.12" evidence="4"/>
<evidence type="ECO:0000256" key="16">
    <source>
        <dbReference type="ARBA" id="ARBA00047904"/>
    </source>
</evidence>
<keyword evidence="9" id="KW-0547">Nucleotide-binding</keyword>
<feature type="compositionally biased region" description="Basic and acidic residues" evidence="17">
    <location>
        <begin position="22"/>
        <end position="39"/>
    </location>
</feature>
<comment type="function">
    <text evidence="1">Catalyzes the specific attachment of an amino acid to its cognate tRNA in a 2 step reaction: the amino acid (AA) is first activated by ATP to form AA-AMP and then transferred to the acceptor end of the tRNA.</text>
</comment>